<protein>
    <submittedName>
        <fullName evidence="2">PR-1 protein-like protein</fullName>
    </submittedName>
</protein>
<dbReference type="PROSITE" id="PS01009">
    <property type="entry name" value="CRISP_1"/>
    <property type="match status" value="1"/>
</dbReference>
<evidence type="ECO:0000313" key="3">
    <source>
        <dbReference type="Proteomes" id="UP000288716"/>
    </source>
</evidence>
<accession>A0A443S8L0</accession>
<gene>
    <name evidence="2" type="ORF">B4U80_03824</name>
</gene>
<evidence type="ECO:0000313" key="2">
    <source>
        <dbReference type="EMBL" id="RWS23814.1"/>
    </source>
</evidence>
<dbReference type="EMBL" id="NCKV01005837">
    <property type="protein sequence ID" value="RWS23814.1"/>
    <property type="molecule type" value="Genomic_DNA"/>
</dbReference>
<keyword evidence="3" id="KW-1185">Reference proteome</keyword>
<dbReference type="STRING" id="299467.A0A443S8L0"/>
<dbReference type="Proteomes" id="UP000288716">
    <property type="component" value="Unassembled WGS sequence"/>
</dbReference>
<evidence type="ECO:0000259" key="1">
    <source>
        <dbReference type="SMART" id="SM00198"/>
    </source>
</evidence>
<dbReference type="PRINTS" id="PR00837">
    <property type="entry name" value="V5TPXLIKE"/>
</dbReference>
<dbReference type="InterPro" id="IPR001283">
    <property type="entry name" value="CRISP-related"/>
</dbReference>
<dbReference type="GO" id="GO:0005576">
    <property type="term" value="C:extracellular region"/>
    <property type="evidence" value="ECO:0007669"/>
    <property type="project" value="InterPro"/>
</dbReference>
<dbReference type="Gene3D" id="3.40.33.10">
    <property type="entry name" value="CAP"/>
    <property type="match status" value="1"/>
</dbReference>
<dbReference type="OrthoDB" id="6507808at2759"/>
<feature type="domain" description="SCP" evidence="1">
    <location>
        <begin position="9"/>
        <end position="110"/>
    </location>
</feature>
<dbReference type="InterPro" id="IPR014044">
    <property type="entry name" value="CAP_dom"/>
</dbReference>
<dbReference type="VEuPathDB" id="VectorBase:LDEU008226"/>
<dbReference type="PANTHER" id="PTHR10334">
    <property type="entry name" value="CYSTEINE-RICH SECRETORY PROTEIN-RELATED"/>
    <property type="match status" value="1"/>
</dbReference>
<dbReference type="SUPFAM" id="SSF55797">
    <property type="entry name" value="PR-1-like"/>
    <property type="match status" value="1"/>
</dbReference>
<proteinExistence type="predicted"/>
<dbReference type="Pfam" id="PF00188">
    <property type="entry name" value="CAP"/>
    <property type="match status" value="1"/>
</dbReference>
<dbReference type="SMART" id="SM00198">
    <property type="entry name" value="SCP"/>
    <property type="match status" value="1"/>
</dbReference>
<name>A0A443S8L0_9ACAR</name>
<dbReference type="InterPro" id="IPR035940">
    <property type="entry name" value="CAP_sf"/>
</dbReference>
<sequence>MNKICPFSEQRAEYQKEICDLSHDGSGSDYGENLAGGWDTSCPETVKLWTDEQSKYEDGRSPGFYMDTGHYTQVVWKSTTSFCCAIVKSDGCPDKYYTACNYYPPGNFDNEFEANVP</sequence>
<dbReference type="AlphaFoldDB" id="A0A443S8L0"/>
<organism evidence="2 3">
    <name type="scientific">Leptotrombidium deliense</name>
    <dbReference type="NCBI Taxonomy" id="299467"/>
    <lineage>
        <taxon>Eukaryota</taxon>
        <taxon>Metazoa</taxon>
        <taxon>Ecdysozoa</taxon>
        <taxon>Arthropoda</taxon>
        <taxon>Chelicerata</taxon>
        <taxon>Arachnida</taxon>
        <taxon>Acari</taxon>
        <taxon>Acariformes</taxon>
        <taxon>Trombidiformes</taxon>
        <taxon>Prostigmata</taxon>
        <taxon>Anystina</taxon>
        <taxon>Parasitengona</taxon>
        <taxon>Trombiculoidea</taxon>
        <taxon>Trombiculidae</taxon>
        <taxon>Leptotrombidium</taxon>
    </lineage>
</organism>
<comment type="caution">
    <text evidence="2">The sequence shown here is derived from an EMBL/GenBank/DDBJ whole genome shotgun (WGS) entry which is preliminary data.</text>
</comment>
<reference evidence="2 3" key="1">
    <citation type="journal article" date="2018" name="Gigascience">
        <title>Genomes of trombidid mites reveal novel predicted allergens and laterally-transferred genes associated with secondary metabolism.</title>
        <authorList>
            <person name="Dong X."/>
            <person name="Chaisiri K."/>
            <person name="Xia D."/>
            <person name="Armstrong S.D."/>
            <person name="Fang Y."/>
            <person name="Donnelly M.J."/>
            <person name="Kadowaki T."/>
            <person name="McGarry J.W."/>
            <person name="Darby A.C."/>
            <person name="Makepeace B.L."/>
        </authorList>
    </citation>
    <scope>NUCLEOTIDE SEQUENCE [LARGE SCALE GENOMIC DNA]</scope>
    <source>
        <strain evidence="2">UoL-UT</strain>
    </source>
</reference>
<dbReference type="InterPro" id="IPR018244">
    <property type="entry name" value="Allrgn_V5/Tpx1_CS"/>
</dbReference>